<proteinExistence type="predicted"/>
<evidence type="ECO:0000313" key="2">
    <source>
        <dbReference type="EMBL" id="MCK8680813.1"/>
    </source>
</evidence>
<reference evidence="2 3" key="1">
    <citation type="submission" date="2022-04" db="EMBL/GenBank/DDBJ databases">
        <title>Streptomyces sp. nov. LCR6-01 isolated from Lichen of Dirinaria sp.</title>
        <authorList>
            <person name="Kanchanasin P."/>
            <person name="Tanasupawat S."/>
            <person name="Phongsopitanun W."/>
        </authorList>
    </citation>
    <scope>NUCLEOTIDE SEQUENCE [LARGE SCALE GENOMIC DNA]</scope>
    <source>
        <strain evidence="2 3">LCR6-01</strain>
    </source>
</reference>
<evidence type="ECO:0000256" key="1">
    <source>
        <dbReference type="SAM" id="SignalP"/>
    </source>
</evidence>
<comment type="caution">
    <text evidence="2">The sequence shown here is derived from an EMBL/GenBank/DDBJ whole genome shotgun (WGS) entry which is preliminary data.</text>
</comment>
<feature type="signal peptide" evidence="1">
    <location>
        <begin position="1"/>
        <end position="27"/>
    </location>
</feature>
<evidence type="ECO:0008006" key="4">
    <source>
        <dbReference type="Google" id="ProtNLM"/>
    </source>
</evidence>
<gene>
    <name evidence="2" type="ORF">M1O15_26145</name>
</gene>
<dbReference type="Proteomes" id="UP001522868">
    <property type="component" value="Unassembled WGS sequence"/>
</dbReference>
<keyword evidence="3" id="KW-1185">Reference proteome</keyword>
<dbReference type="EMBL" id="JALPTH010000031">
    <property type="protein sequence ID" value="MCK8680813.1"/>
    <property type="molecule type" value="Genomic_DNA"/>
</dbReference>
<dbReference type="RefSeq" id="WP_248636641.1">
    <property type="nucleotide sequence ID" value="NZ_JALPTH010000031.1"/>
</dbReference>
<organism evidence="2 3">
    <name type="scientific">Streptomyces lichenis</name>
    <dbReference type="NCBI Taxonomy" id="2306967"/>
    <lineage>
        <taxon>Bacteria</taxon>
        <taxon>Bacillati</taxon>
        <taxon>Actinomycetota</taxon>
        <taxon>Actinomycetes</taxon>
        <taxon>Kitasatosporales</taxon>
        <taxon>Streptomycetaceae</taxon>
        <taxon>Streptomyces</taxon>
    </lineage>
</organism>
<protein>
    <recommendedName>
        <fullName evidence="4">Secreted protein</fullName>
    </recommendedName>
</protein>
<keyword evidence="1" id="KW-0732">Signal</keyword>
<accession>A0ABT0IHL5</accession>
<sequence length="146" mass="15624">MRRHTFRTTLTLCAAAGLAAAVVPASAAAPQAPPAPEVVAVDCAARGQDRPGDYIIACGDGNNRLTRLRWTSWGPDGAVGTGVNVVNDCRPYCAAGTLRSYPVTVRLDRAEVWKAQPDLRRFTELTLSYPEASPDQAARVTYRLPG</sequence>
<name>A0ABT0IHL5_9ACTN</name>
<feature type="chain" id="PRO_5046035985" description="Secreted protein" evidence="1">
    <location>
        <begin position="28"/>
        <end position="146"/>
    </location>
</feature>
<evidence type="ECO:0000313" key="3">
    <source>
        <dbReference type="Proteomes" id="UP001522868"/>
    </source>
</evidence>